<evidence type="ECO:0000256" key="2">
    <source>
        <dbReference type="ARBA" id="ARBA00022602"/>
    </source>
</evidence>
<sequence>MSQPSPQQTQLQPLTYTALNAYLTAHAHEVVEIEILPPALEPSDSLLLEDGANLGLPKKVLALAYVHARHVFFENKASQNPAARLATLEATRVMLLFDPEHLTAANYRKRALLWLEGEGERKGFMDAVWKERRFLDSILTSPLHRQSKSPTLWAHRAWLLKYFSLNSDVDFEAFFTEELEAVMKSGERHPKNYYAWQYARTLLGAAPGLLHEGDWVGLRKRLTMQVRDWCCQHPSDVSGWMFLAWLLERGDVEVTSTVLRYVVEYAASVRLVNESLWLFVRRTEKQQS</sequence>
<dbReference type="GO" id="GO:0008318">
    <property type="term" value="F:protein prenyltransferase activity"/>
    <property type="evidence" value="ECO:0007669"/>
    <property type="project" value="InterPro"/>
</dbReference>
<evidence type="ECO:0000313" key="5">
    <source>
        <dbReference type="EMBL" id="KAF1967632.1"/>
    </source>
</evidence>
<gene>
    <name evidence="5" type="ORF">BU23DRAFT_559271</name>
</gene>
<proteinExistence type="inferred from homology"/>
<comment type="similarity">
    <text evidence="1">Belongs to the protein prenyltransferase subunit alpha family.</text>
</comment>
<dbReference type="InterPro" id="IPR002088">
    <property type="entry name" value="Prenyl_trans_a"/>
</dbReference>
<protein>
    <submittedName>
        <fullName evidence="5">Protein prenylyltransferase</fullName>
    </submittedName>
</protein>
<keyword evidence="4" id="KW-0677">Repeat</keyword>
<dbReference type="Gene3D" id="1.25.40.120">
    <property type="entry name" value="Protein prenylyltransferase"/>
    <property type="match status" value="1"/>
</dbReference>
<dbReference type="Proteomes" id="UP000800036">
    <property type="component" value="Unassembled WGS sequence"/>
</dbReference>
<keyword evidence="3 5" id="KW-0808">Transferase</keyword>
<organism evidence="5 6">
    <name type="scientific">Bimuria novae-zelandiae CBS 107.79</name>
    <dbReference type="NCBI Taxonomy" id="1447943"/>
    <lineage>
        <taxon>Eukaryota</taxon>
        <taxon>Fungi</taxon>
        <taxon>Dikarya</taxon>
        <taxon>Ascomycota</taxon>
        <taxon>Pezizomycotina</taxon>
        <taxon>Dothideomycetes</taxon>
        <taxon>Pleosporomycetidae</taxon>
        <taxon>Pleosporales</taxon>
        <taxon>Massarineae</taxon>
        <taxon>Didymosphaeriaceae</taxon>
        <taxon>Bimuria</taxon>
    </lineage>
</organism>
<name>A0A6A5UV42_9PLEO</name>
<keyword evidence="2" id="KW-0637">Prenyltransferase</keyword>
<evidence type="ECO:0000256" key="3">
    <source>
        <dbReference type="ARBA" id="ARBA00022679"/>
    </source>
</evidence>
<dbReference type="EMBL" id="ML976730">
    <property type="protein sequence ID" value="KAF1967632.1"/>
    <property type="molecule type" value="Genomic_DNA"/>
</dbReference>
<dbReference type="Pfam" id="PF01239">
    <property type="entry name" value="PPTA"/>
    <property type="match status" value="2"/>
</dbReference>
<dbReference type="AlphaFoldDB" id="A0A6A5UV42"/>
<dbReference type="PANTHER" id="PTHR11129:SF3">
    <property type="entry name" value="PROTEIN PRENYLTRANSFERASE ALPHA SUBUNIT REPEAT-CONTAINING PROTEIN 1"/>
    <property type="match status" value="1"/>
</dbReference>
<dbReference type="SUPFAM" id="SSF48439">
    <property type="entry name" value="Protein prenylyltransferase"/>
    <property type="match status" value="1"/>
</dbReference>
<evidence type="ECO:0000256" key="4">
    <source>
        <dbReference type="ARBA" id="ARBA00022737"/>
    </source>
</evidence>
<dbReference type="OrthoDB" id="5358702at2759"/>
<keyword evidence="6" id="KW-1185">Reference proteome</keyword>
<dbReference type="PANTHER" id="PTHR11129">
    <property type="entry name" value="PROTEIN FARNESYLTRANSFERASE ALPHA SUBUNIT/RAB GERANYLGERANYL TRANSFERASE ALPHA SUBUNIT"/>
    <property type="match status" value="1"/>
</dbReference>
<reference evidence="5" key="1">
    <citation type="journal article" date="2020" name="Stud. Mycol.">
        <title>101 Dothideomycetes genomes: a test case for predicting lifestyles and emergence of pathogens.</title>
        <authorList>
            <person name="Haridas S."/>
            <person name="Albert R."/>
            <person name="Binder M."/>
            <person name="Bloem J."/>
            <person name="Labutti K."/>
            <person name="Salamov A."/>
            <person name="Andreopoulos B."/>
            <person name="Baker S."/>
            <person name="Barry K."/>
            <person name="Bills G."/>
            <person name="Bluhm B."/>
            <person name="Cannon C."/>
            <person name="Castanera R."/>
            <person name="Culley D."/>
            <person name="Daum C."/>
            <person name="Ezra D."/>
            <person name="Gonzalez J."/>
            <person name="Henrissat B."/>
            <person name="Kuo A."/>
            <person name="Liang C."/>
            <person name="Lipzen A."/>
            <person name="Lutzoni F."/>
            <person name="Magnuson J."/>
            <person name="Mondo S."/>
            <person name="Nolan M."/>
            <person name="Ohm R."/>
            <person name="Pangilinan J."/>
            <person name="Park H.-J."/>
            <person name="Ramirez L."/>
            <person name="Alfaro M."/>
            <person name="Sun H."/>
            <person name="Tritt A."/>
            <person name="Yoshinaga Y."/>
            <person name="Zwiers L.-H."/>
            <person name="Turgeon B."/>
            <person name="Goodwin S."/>
            <person name="Spatafora J."/>
            <person name="Crous P."/>
            <person name="Grigoriev I."/>
        </authorList>
    </citation>
    <scope>NUCLEOTIDE SEQUENCE</scope>
    <source>
        <strain evidence="5">CBS 107.79</strain>
    </source>
</reference>
<evidence type="ECO:0000313" key="6">
    <source>
        <dbReference type="Proteomes" id="UP000800036"/>
    </source>
</evidence>
<accession>A0A6A5UV42</accession>
<evidence type="ECO:0000256" key="1">
    <source>
        <dbReference type="ARBA" id="ARBA00006734"/>
    </source>
</evidence>
<dbReference type="GO" id="GO:0005737">
    <property type="term" value="C:cytoplasm"/>
    <property type="evidence" value="ECO:0007669"/>
    <property type="project" value="TreeGrafter"/>
</dbReference>